<proteinExistence type="predicted"/>
<name>A0A2Z6S9W1_9GLOM</name>
<dbReference type="OrthoDB" id="2384962at2759"/>
<dbReference type="EMBL" id="BEXD01004029">
    <property type="protein sequence ID" value="GBC05782.1"/>
    <property type="molecule type" value="Genomic_DNA"/>
</dbReference>
<reference evidence="3" key="2">
    <citation type="submission" date="2019-10" db="EMBL/GenBank/DDBJ databases">
        <title>Conservation and host-specific expression of non-tandemly repeated heterogenous ribosome RNA gene in arbuscular mycorrhizal fungi.</title>
        <authorList>
            <person name="Maeda T."/>
            <person name="Kobayashi Y."/>
            <person name="Nakagawa T."/>
            <person name="Ezawa T."/>
            <person name="Yamaguchi K."/>
            <person name="Bino T."/>
            <person name="Nishimoto Y."/>
            <person name="Shigenobu S."/>
            <person name="Kawaguchi M."/>
        </authorList>
    </citation>
    <scope>NUCLEOTIDE SEQUENCE</scope>
    <source>
        <strain evidence="3">HR1</strain>
    </source>
</reference>
<evidence type="ECO:0000313" key="2">
    <source>
        <dbReference type="EMBL" id="GBC05782.1"/>
    </source>
</evidence>
<accession>A0A2Z6S9W1</accession>
<dbReference type="Proteomes" id="UP000247702">
    <property type="component" value="Unassembled WGS sequence"/>
</dbReference>
<comment type="caution">
    <text evidence="2">The sequence shown here is derived from an EMBL/GenBank/DDBJ whole genome shotgun (WGS) entry which is preliminary data.</text>
</comment>
<dbReference type="Proteomes" id="UP000615446">
    <property type="component" value="Unassembled WGS sequence"/>
</dbReference>
<reference evidence="2 4" key="1">
    <citation type="submission" date="2017-11" db="EMBL/GenBank/DDBJ databases">
        <title>The genome of Rhizophagus clarus HR1 reveals common genetic basis of auxotrophy among arbuscular mycorrhizal fungi.</title>
        <authorList>
            <person name="Kobayashi Y."/>
        </authorList>
    </citation>
    <scope>NUCLEOTIDE SEQUENCE [LARGE SCALE GENOMIC DNA]</scope>
    <source>
        <strain evidence="2 4">HR1</strain>
    </source>
</reference>
<keyword evidence="4" id="KW-1185">Reference proteome</keyword>
<organism evidence="2 4">
    <name type="scientific">Rhizophagus clarus</name>
    <dbReference type="NCBI Taxonomy" id="94130"/>
    <lineage>
        <taxon>Eukaryota</taxon>
        <taxon>Fungi</taxon>
        <taxon>Fungi incertae sedis</taxon>
        <taxon>Mucoromycota</taxon>
        <taxon>Glomeromycotina</taxon>
        <taxon>Glomeromycetes</taxon>
        <taxon>Glomerales</taxon>
        <taxon>Glomeraceae</taxon>
        <taxon>Rhizophagus</taxon>
    </lineage>
</organism>
<evidence type="ECO:0000313" key="4">
    <source>
        <dbReference type="Proteomes" id="UP000247702"/>
    </source>
</evidence>
<evidence type="ECO:0000256" key="1">
    <source>
        <dbReference type="SAM" id="MobiDB-lite"/>
    </source>
</evidence>
<dbReference type="AlphaFoldDB" id="A0A2Z6S9W1"/>
<dbReference type="EMBL" id="BLAL01000208">
    <property type="protein sequence ID" value="GES91982.1"/>
    <property type="molecule type" value="Genomic_DNA"/>
</dbReference>
<gene>
    <name evidence="3" type="ORF">RCL2_001878100</name>
    <name evidence="2" type="ORF">RclHR1_06420005</name>
</gene>
<feature type="region of interest" description="Disordered" evidence="1">
    <location>
        <begin position="68"/>
        <end position="92"/>
    </location>
</feature>
<protein>
    <submittedName>
        <fullName evidence="2">Uncharacterized protein</fullName>
    </submittedName>
</protein>
<evidence type="ECO:0000313" key="3">
    <source>
        <dbReference type="EMBL" id="GES91982.1"/>
    </source>
</evidence>
<sequence length="92" mass="10726">MTEPNYPIGREPNSAVVFHALPRHDDMIIVGKTDEDKERWQDREHVVHPPAMKNDPKGIVGHVEKDLEKEMKEEKQKADQRKVEQNKTETKS</sequence>